<feature type="transmembrane region" description="Helical" evidence="1">
    <location>
        <begin position="29"/>
        <end position="47"/>
    </location>
</feature>
<comment type="caution">
    <text evidence="2">The sequence shown here is derived from an EMBL/GenBank/DDBJ whole genome shotgun (WGS) entry which is preliminary data.</text>
</comment>
<keyword evidence="1" id="KW-1133">Transmembrane helix</keyword>
<evidence type="ECO:0000313" key="2">
    <source>
        <dbReference type="EMBL" id="OHA14019.1"/>
    </source>
</evidence>
<keyword evidence="1" id="KW-0472">Membrane</keyword>
<dbReference type="InterPro" id="IPR011467">
    <property type="entry name" value="DUF1573"/>
</dbReference>
<evidence type="ECO:0000256" key="1">
    <source>
        <dbReference type="SAM" id="Phobius"/>
    </source>
</evidence>
<evidence type="ECO:0008006" key="4">
    <source>
        <dbReference type="Google" id="ProtNLM"/>
    </source>
</evidence>
<dbReference type="Gene3D" id="2.60.40.10">
    <property type="entry name" value="Immunoglobulins"/>
    <property type="match status" value="1"/>
</dbReference>
<name>A0A1G2LT44_9BACT</name>
<organism evidence="2 3">
    <name type="scientific">Candidatus Sungbacteria bacterium RIFCSPLOWO2_12_FULL_41_11</name>
    <dbReference type="NCBI Taxonomy" id="1802286"/>
    <lineage>
        <taxon>Bacteria</taxon>
        <taxon>Candidatus Sungiibacteriota</taxon>
    </lineage>
</organism>
<keyword evidence="1" id="KW-0812">Transmembrane</keyword>
<gene>
    <name evidence="2" type="ORF">A3G49_06170</name>
</gene>
<dbReference type="Proteomes" id="UP000177171">
    <property type="component" value="Unassembled WGS sequence"/>
</dbReference>
<evidence type="ECO:0000313" key="3">
    <source>
        <dbReference type="Proteomes" id="UP000177171"/>
    </source>
</evidence>
<reference evidence="2 3" key="1">
    <citation type="journal article" date="2016" name="Nat. Commun.">
        <title>Thousands of microbial genomes shed light on interconnected biogeochemical processes in an aquifer system.</title>
        <authorList>
            <person name="Anantharaman K."/>
            <person name="Brown C.T."/>
            <person name="Hug L.A."/>
            <person name="Sharon I."/>
            <person name="Castelle C.J."/>
            <person name="Probst A.J."/>
            <person name="Thomas B.C."/>
            <person name="Singh A."/>
            <person name="Wilkins M.J."/>
            <person name="Karaoz U."/>
            <person name="Brodie E.L."/>
            <person name="Williams K.H."/>
            <person name="Hubbard S.S."/>
            <person name="Banfield J.F."/>
        </authorList>
    </citation>
    <scope>NUCLEOTIDE SEQUENCE [LARGE SCALE GENOMIC DNA]</scope>
</reference>
<proteinExistence type="predicted"/>
<sequence>MLLSVARGRNDSGMAFYNSRKAMKKNTNIIIIGVISVLVLAGLIWFARPSPSNNNNLANVSSGPPASLGAEESDFDFGQVSMASGKVSHLFKIKNTGGQDLAINKMYTSCMCTIATLISGGKKFGPFGMAGHGFIPKINASVVSGSEADVEVVFDPAAHGPAGVGLIQRVIYLETSAGEKQFGIKAVVIP</sequence>
<protein>
    <recommendedName>
        <fullName evidence="4">DUF1573 domain-containing protein</fullName>
    </recommendedName>
</protein>
<dbReference type="EMBL" id="MHQY01000014">
    <property type="protein sequence ID" value="OHA14019.1"/>
    <property type="molecule type" value="Genomic_DNA"/>
</dbReference>
<dbReference type="Pfam" id="PF07610">
    <property type="entry name" value="DUF1573"/>
    <property type="match status" value="1"/>
</dbReference>
<accession>A0A1G2LT44</accession>
<dbReference type="AlphaFoldDB" id="A0A1G2LT44"/>
<dbReference type="InterPro" id="IPR013783">
    <property type="entry name" value="Ig-like_fold"/>
</dbReference>